<dbReference type="Proteomes" id="UP000192095">
    <property type="component" value="Chromosome"/>
</dbReference>
<proteinExistence type="predicted"/>
<name>A0A1V0P0Z4_LACLL</name>
<organism evidence="1 2">
    <name type="scientific">Lactococcus lactis subsp. lactis</name>
    <name type="common">Streptococcus lactis</name>
    <dbReference type="NCBI Taxonomy" id="1360"/>
    <lineage>
        <taxon>Bacteria</taxon>
        <taxon>Bacillati</taxon>
        <taxon>Bacillota</taxon>
        <taxon>Bacilli</taxon>
        <taxon>Lactobacillales</taxon>
        <taxon>Streptococcaceae</taxon>
        <taxon>Lactococcus</taxon>
    </lineage>
</organism>
<evidence type="ECO:0000313" key="1">
    <source>
        <dbReference type="EMBL" id="ARE20479.1"/>
    </source>
</evidence>
<dbReference type="AlphaFoldDB" id="A0A1V0P0Z4"/>
<gene>
    <name evidence="1" type="ORF">LLUC06_0932</name>
</gene>
<protein>
    <submittedName>
        <fullName evidence="1">Uncharacterized protein</fullName>
    </submittedName>
</protein>
<sequence length="105" mass="12188">MEVGTYQMKLNEIEVAVSGQVWDTDDDAKVVPTIQSYNSDELIKTDKQNLKLFTAEQMQEFMVENIRHVLTLYGAKVCGFHLERLTKEEIEEIIQDLFTEDTKND</sequence>
<evidence type="ECO:0000313" key="2">
    <source>
        <dbReference type="Proteomes" id="UP000192095"/>
    </source>
</evidence>
<dbReference type="RefSeq" id="WP_128062362.1">
    <property type="nucleotide sequence ID" value="NZ_CP015902.2"/>
</dbReference>
<accession>A0A1V0P0Z4</accession>
<dbReference type="EMBL" id="CP015902">
    <property type="protein sequence ID" value="ARE20479.1"/>
    <property type="molecule type" value="Genomic_DNA"/>
</dbReference>
<reference evidence="1 2" key="1">
    <citation type="journal article" date="2017" name="BMC Genomics">
        <title>Comparative and functional genomics of the Lactococcus lactis taxon; insights into evolution and niche adaptation.</title>
        <authorList>
            <person name="Kelleher P."/>
            <person name="Bottacini F."/>
            <person name="Mahony J."/>
            <person name="Kilcawley K.N."/>
            <person name="van Sinderen D."/>
        </authorList>
    </citation>
    <scope>NUCLEOTIDE SEQUENCE [LARGE SCALE GENOMIC DNA]</scope>
    <source>
        <strain evidence="1 2">UC06</strain>
    </source>
</reference>